<dbReference type="Pfam" id="PF13424">
    <property type="entry name" value="TPR_12"/>
    <property type="match status" value="1"/>
</dbReference>
<protein>
    <submittedName>
        <fullName evidence="5">Uncharacterized protein</fullName>
    </submittedName>
</protein>
<comment type="caution">
    <text evidence="5">The sequence shown here is derived from an EMBL/GenBank/DDBJ whole genome shotgun (WGS) entry which is preliminary data.</text>
</comment>
<dbReference type="AlphaFoldDB" id="A0A3E1KC67"/>
<dbReference type="InterPro" id="IPR011990">
    <property type="entry name" value="TPR-like_helical_dom_sf"/>
</dbReference>
<accession>A0A3E1KC67</accession>
<keyword evidence="6" id="KW-1185">Reference proteome</keyword>
<dbReference type="PROSITE" id="PS51257">
    <property type="entry name" value="PROKAR_LIPOPROTEIN"/>
    <property type="match status" value="1"/>
</dbReference>
<sequence length="577" mass="63944">MDKRVIFLPAARQIKRALAVGGLCLMLGACATTGQGEGEEGRAETGQGQSEAMLHIATAERLVDVGEYESALEEYLAAANKSSDPEIARMVTRLAGQLENWPAAITAAERWIELDEDADSAHHVRIIARVNLAQTEQAVDAITSWLDREASADSPRWWRRAAMLLAATRDDETARAVFEQLVEQRGEAAPAGEVAHAESILLWRQGDRARSLERALQAANTSGQVDHLIWAAQLAADSDDLERALSLYRQAREDSADDVSLALSEAEVLRQLDRDEESIELLRSLPADSETLYTLGIYLVQLDREAEAEAVWQRMRELPEPNRRDGHVFLVAQLAELVGRDEAALEFYELVDDPARLQEAKLRRAVILGRLGRISDGRSLLAELREDDEEGLALDTWLIEAEMLRSNGRPAEAVSLLAKPLADNPGSTDLLYARALSAASAGNVDLAEQDLRRIIQMEGGNAMALNALGYTLTDQTDRHQEAYRLIQRALELDPDDPATLDSMGWVLYRLGRGEEAVDYLRRALEGDENPEIMAHLIEVLDHIGRNEEAGELAARAISDYPEDEYLRETLERLGRLP</sequence>
<keyword evidence="2 3" id="KW-0802">TPR repeat</keyword>
<proteinExistence type="predicted"/>
<dbReference type="OrthoDB" id="9766710at2"/>
<dbReference type="InterPro" id="IPR019734">
    <property type="entry name" value="TPR_rpt"/>
</dbReference>
<dbReference type="Pfam" id="PF13432">
    <property type="entry name" value="TPR_16"/>
    <property type="match status" value="1"/>
</dbReference>
<dbReference type="Gene3D" id="1.25.40.10">
    <property type="entry name" value="Tetratricopeptide repeat domain"/>
    <property type="match status" value="3"/>
</dbReference>
<evidence type="ECO:0000313" key="6">
    <source>
        <dbReference type="Proteomes" id="UP000260351"/>
    </source>
</evidence>
<dbReference type="PROSITE" id="PS50005">
    <property type="entry name" value="TPR"/>
    <property type="match status" value="1"/>
</dbReference>
<reference evidence="5 6" key="1">
    <citation type="submission" date="2018-08" db="EMBL/GenBank/DDBJ databases">
        <title>Wenzhouxiangella salilacus sp. nov., a novel bacterium isolated from a saline lake in Xinjiang Province, China.</title>
        <authorList>
            <person name="Han S."/>
        </authorList>
    </citation>
    <scope>NUCLEOTIDE SEQUENCE [LARGE SCALE GENOMIC DNA]</scope>
    <source>
        <strain evidence="5 6">XDB06</strain>
    </source>
</reference>
<dbReference type="PANTHER" id="PTHR44943:SF8">
    <property type="entry name" value="TPR REPEAT-CONTAINING PROTEIN MJ0263"/>
    <property type="match status" value="1"/>
</dbReference>
<organism evidence="5 6">
    <name type="scientific">Wenzhouxiangella sediminis</name>
    <dbReference type="NCBI Taxonomy" id="1792836"/>
    <lineage>
        <taxon>Bacteria</taxon>
        <taxon>Pseudomonadati</taxon>
        <taxon>Pseudomonadota</taxon>
        <taxon>Gammaproteobacteria</taxon>
        <taxon>Chromatiales</taxon>
        <taxon>Wenzhouxiangellaceae</taxon>
        <taxon>Wenzhouxiangella</taxon>
    </lineage>
</organism>
<evidence type="ECO:0000256" key="2">
    <source>
        <dbReference type="ARBA" id="ARBA00022803"/>
    </source>
</evidence>
<keyword evidence="1" id="KW-0677">Repeat</keyword>
<dbReference type="SUPFAM" id="SSF48452">
    <property type="entry name" value="TPR-like"/>
    <property type="match status" value="2"/>
</dbReference>
<name>A0A3E1KC67_9GAMM</name>
<dbReference type="EMBL" id="QUZK01000012">
    <property type="protein sequence ID" value="RFF32322.1"/>
    <property type="molecule type" value="Genomic_DNA"/>
</dbReference>
<keyword evidence="4" id="KW-0732">Signal</keyword>
<gene>
    <name evidence="5" type="ORF">DZC52_02340</name>
</gene>
<feature type="signal peptide" evidence="4">
    <location>
        <begin position="1"/>
        <end position="31"/>
    </location>
</feature>
<evidence type="ECO:0000256" key="1">
    <source>
        <dbReference type="ARBA" id="ARBA00022737"/>
    </source>
</evidence>
<evidence type="ECO:0000313" key="5">
    <source>
        <dbReference type="EMBL" id="RFF32322.1"/>
    </source>
</evidence>
<dbReference type="PANTHER" id="PTHR44943">
    <property type="entry name" value="CELLULOSE SYNTHASE OPERON PROTEIN C"/>
    <property type="match status" value="1"/>
</dbReference>
<dbReference type="SMART" id="SM00028">
    <property type="entry name" value="TPR"/>
    <property type="match status" value="4"/>
</dbReference>
<evidence type="ECO:0000256" key="3">
    <source>
        <dbReference type="PROSITE-ProRule" id="PRU00339"/>
    </source>
</evidence>
<feature type="repeat" description="TPR" evidence="3">
    <location>
        <begin position="497"/>
        <end position="530"/>
    </location>
</feature>
<evidence type="ECO:0000256" key="4">
    <source>
        <dbReference type="SAM" id="SignalP"/>
    </source>
</evidence>
<dbReference type="Proteomes" id="UP000260351">
    <property type="component" value="Unassembled WGS sequence"/>
</dbReference>
<dbReference type="InterPro" id="IPR051685">
    <property type="entry name" value="Ycf3/AcsC/BcsC/TPR_MFPF"/>
</dbReference>
<feature type="chain" id="PRO_5017732143" evidence="4">
    <location>
        <begin position="32"/>
        <end position="577"/>
    </location>
</feature>